<keyword evidence="2" id="KW-1185">Reference proteome</keyword>
<gene>
    <name evidence="1" type="ORF">PPL_04818</name>
</gene>
<comment type="caution">
    <text evidence="1">The sequence shown here is derived from an EMBL/GenBank/DDBJ whole genome shotgun (WGS) entry which is preliminary data.</text>
</comment>
<dbReference type="AlphaFoldDB" id="D3B8M5"/>
<name>D3B8M5_HETP5</name>
<reference evidence="1 2" key="1">
    <citation type="journal article" date="2011" name="Genome Res.">
        <title>Phylogeny-wide analysis of social amoeba genomes highlights ancient origins for complex intercellular communication.</title>
        <authorList>
            <person name="Heidel A.J."/>
            <person name="Lawal H.M."/>
            <person name="Felder M."/>
            <person name="Schilde C."/>
            <person name="Helps N.R."/>
            <person name="Tunggal B."/>
            <person name="Rivero F."/>
            <person name="John U."/>
            <person name="Schleicher M."/>
            <person name="Eichinger L."/>
            <person name="Platzer M."/>
            <person name="Noegel A.A."/>
            <person name="Schaap P."/>
            <person name="Gloeckner G."/>
        </authorList>
    </citation>
    <scope>NUCLEOTIDE SEQUENCE [LARGE SCALE GENOMIC DNA]</scope>
    <source>
        <strain evidence="2">ATCC 26659 / Pp 5 / PN500</strain>
    </source>
</reference>
<evidence type="ECO:0000313" key="2">
    <source>
        <dbReference type="Proteomes" id="UP000001396"/>
    </source>
</evidence>
<dbReference type="GeneID" id="31360305"/>
<dbReference type="EMBL" id="ADBJ01000020">
    <property type="protein sequence ID" value="EFA82393.1"/>
    <property type="molecule type" value="Genomic_DNA"/>
</dbReference>
<dbReference type="Proteomes" id="UP000001396">
    <property type="component" value="Unassembled WGS sequence"/>
</dbReference>
<protein>
    <submittedName>
        <fullName evidence="1">Uncharacterized protein</fullName>
    </submittedName>
</protein>
<dbReference type="RefSeq" id="XP_020434510.1">
    <property type="nucleotide sequence ID" value="XM_020575715.1"/>
</dbReference>
<evidence type="ECO:0000313" key="1">
    <source>
        <dbReference type="EMBL" id="EFA82393.1"/>
    </source>
</evidence>
<proteinExistence type="predicted"/>
<organism evidence="1 2">
    <name type="scientific">Heterostelium pallidum (strain ATCC 26659 / Pp 5 / PN500)</name>
    <name type="common">Cellular slime mold</name>
    <name type="synonym">Polysphondylium pallidum</name>
    <dbReference type="NCBI Taxonomy" id="670386"/>
    <lineage>
        <taxon>Eukaryota</taxon>
        <taxon>Amoebozoa</taxon>
        <taxon>Evosea</taxon>
        <taxon>Eumycetozoa</taxon>
        <taxon>Dictyostelia</taxon>
        <taxon>Acytosteliales</taxon>
        <taxon>Acytosteliaceae</taxon>
        <taxon>Heterostelium</taxon>
    </lineage>
</organism>
<sequence>MRKHKTTIVYKEENEYECNKNGLKISVPPKEFLLVLTIQHNWTTSFSSLIVDFNSNELLPNYPAEILTNYNEKRFGDLLICYKSDLPRPVYSDIPVVSTPENLPFCCPDKLTPNKQIRIEKEIAFSDFLKSSGTYPNYIFEITINCVN</sequence>
<dbReference type="InParanoid" id="D3B8M5"/>
<accession>D3B8M5</accession>